<dbReference type="AlphaFoldDB" id="Q033E0"/>
<sequence>MKNLIYKFADKFVRGFFESSSAKLIQKLKGNI</sequence>
<protein>
    <submittedName>
        <fullName evidence="1">Uncharacterized protein</fullName>
    </submittedName>
</protein>
<dbReference type="Proteomes" id="UP000000240">
    <property type="component" value="Chromosome"/>
</dbReference>
<reference evidence="1 2" key="1">
    <citation type="journal article" date="2006" name="Proc. Natl. Acad. Sci. U.S.A.">
        <title>Comparative genomics of the lactic acid bacteria.</title>
        <authorList>
            <person name="Makarova K."/>
            <person name="Slesarev A."/>
            <person name="Wolf Y."/>
            <person name="Sorokin A."/>
            <person name="Mirkin B."/>
            <person name="Koonin E."/>
            <person name="Pavlov A."/>
            <person name="Pavlova N."/>
            <person name="Karamychev V."/>
            <person name="Polouchine N."/>
            <person name="Shakhova V."/>
            <person name="Grigoriev I."/>
            <person name="Lou Y."/>
            <person name="Rohksar D."/>
            <person name="Lucas S."/>
            <person name="Huang K."/>
            <person name="Goodstein D.M."/>
            <person name="Hawkins T."/>
            <person name="Plengvidhya V."/>
            <person name="Welker D."/>
            <person name="Hughes J."/>
            <person name="Goh Y."/>
            <person name="Benson A."/>
            <person name="Baldwin K."/>
            <person name="Lee J.H."/>
            <person name="Diaz-Muniz I."/>
            <person name="Dosti B."/>
            <person name="Smeianov V."/>
            <person name="Wechter W."/>
            <person name="Barabote R."/>
            <person name="Lorca G."/>
            <person name="Altermann E."/>
            <person name="Barrangou R."/>
            <person name="Ganesan B."/>
            <person name="Xie Y."/>
            <person name="Rawsthorne H."/>
            <person name="Tamir D."/>
            <person name="Parker C."/>
            <person name="Breidt F."/>
            <person name="Broadbent J."/>
            <person name="Hutkins R."/>
            <person name="O'Sullivan D."/>
            <person name="Steele J."/>
            <person name="Unlu G."/>
            <person name="Saier M."/>
            <person name="Klaenhammer T."/>
            <person name="Richardson P."/>
            <person name="Kozyavkin S."/>
            <person name="Weimer B."/>
            <person name="Mills D."/>
        </authorList>
    </citation>
    <scope>NUCLEOTIDE SEQUENCE [LARGE SCALE GENOMIC DNA]</scope>
    <source>
        <strain evidence="1 2">SK11</strain>
    </source>
</reference>
<accession>Q033E0</accession>
<evidence type="ECO:0000313" key="2">
    <source>
        <dbReference type="Proteomes" id="UP000000240"/>
    </source>
</evidence>
<dbReference type="EMBL" id="CP000425">
    <property type="protein sequence ID" value="ABJ71682.1"/>
    <property type="molecule type" value="Genomic_DNA"/>
</dbReference>
<gene>
    <name evidence="1" type="ordered locus">LACR_0054</name>
</gene>
<dbReference type="KEGG" id="llc:LACR_0054"/>
<proteinExistence type="predicted"/>
<name>Q033E0_LACLS</name>
<evidence type="ECO:0000313" key="1">
    <source>
        <dbReference type="EMBL" id="ABJ71682.1"/>
    </source>
</evidence>
<dbReference type="HOGENOM" id="CLU_3390053_0_0_9"/>
<organism evidence="1 2">
    <name type="scientific">Lactococcus lactis subsp. cremoris (strain SK11)</name>
    <dbReference type="NCBI Taxonomy" id="272622"/>
    <lineage>
        <taxon>Bacteria</taxon>
        <taxon>Bacillati</taxon>
        <taxon>Bacillota</taxon>
        <taxon>Bacilli</taxon>
        <taxon>Lactobacillales</taxon>
        <taxon>Streptococcaceae</taxon>
        <taxon>Lactococcus</taxon>
        <taxon>Lactococcus cremoris subsp. cremoris</taxon>
    </lineage>
</organism>